<accession>A0A381XZI9</accession>
<organism evidence="1">
    <name type="scientific">marine metagenome</name>
    <dbReference type="NCBI Taxonomy" id="408172"/>
    <lineage>
        <taxon>unclassified sequences</taxon>
        <taxon>metagenomes</taxon>
        <taxon>ecological metagenomes</taxon>
    </lineage>
</organism>
<dbReference type="Pfam" id="PF11220">
    <property type="entry name" value="DUF3015"/>
    <property type="match status" value="1"/>
</dbReference>
<name>A0A381XZI9_9ZZZZ</name>
<protein>
    <recommendedName>
        <fullName evidence="2">DUF3015 domain-containing protein</fullName>
    </recommendedName>
</protein>
<sequence>MKYTLLIISFLLVSSVSFAASFSVFSKPGANCSIPGYLTSTTSSTADNCDNIFLISKTKEEKQIEFIESNIEIIAEEMSQGKGLFLADYARVLGCSERSVVDFSTITQKQTKNIFMKRDDAKSILLRTQKIINDNSALSQSCSS</sequence>
<proteinExistence type="predicted"/>
<evidence type="ECO:0000313" key="1">
    <source>
        <dbReference type="EMBL" id="SVA69587.1"/>
    </source>
</evidence>
<reference evidence="1" key="1">
    <citation type="submission" date="2018-05" db="EMBL/GenBank/DDBJ databases">
        <authorList>
            <person name="Lanie J.A."/>
            <person name="Ng W.-L."/>
            <person name="Kazmierczak K.M."/>
            <person name="Andrzejewski T.M."/>
            <person name="Davidsen T.M."/>
            <person name="Wayne K.J."/>
            <person name="Tettelin H."/>
            <person name="Glass J.I."/>
            <person name="Rusch D."/>
            <person name="Podicherti R."/>
            <person name="Tsui H.-C.T."/>
            <person name="Winkler M.E."/>
        </authorList>
    </citation>
    <scope>NUCLEOTIDE SEQUENCE</scope>
</reference>
<dbReference type="AlphaFoldDB" id="A0A381XZI9"/>
<dbReference type="InterPro" id="IPR021383">
    <property type="entry name" value="DUF3015"/>
</dbReference>
<evidence type="ECO:0008006" key="2">
    <source>
        <dbReference type="Google" id="ProtNLM"/>
    </source>
</evidence>
<gene>
    <name evidence="1" type="ORF">METZ01_LOCUS122441</name>
</gene>
<dbReference type="EMBL" id="UINC01016772">
    <property type="protein sequence ID" value="SVA69587.1"/>
    <property type="molecule type" value="Genomic_DNA"/>
</dbReference>